<proteinExistence type="predicted"/>
<name>A0ABW5DJQ6_9HYPH</name>
<dbReference type="Proteomes" id="UP001597373">
    <property type="component" value="Unassembled WGS sequence"/>
</dbReference>
<organism evidence="2 3">
    <name type="scientific">Chelativorans composti</name>
    <dbReference type="NCBI Taxonomy" id="768533"/>
    <lineage>
        <taxon>Bacteria</taxon>
        <taxon>Pseudomonadati</taxon>
        <taxon>Pseudomonadota</taxon>
        <taxon>Alphaproteobacteria</taxon>
        <taxon>Hyphomicrobiales</taxon>
        <taxon>Phyllobacteriaceae</taxon>
        <taxon>Chelativorans</taxon>
    </lineage>
</organism>
<keyword evidence="1" id="KW-1133">Transmembrane helix</keyword>
<dbReference type="EMBL" id="JBHUIR010000026">
    <property type="protein sequence ID" value="MFD2259791.1"/>
    <property type="molecule type" value="Genomic_DNA"/>
</dbReference>
<evidence type="ECO:0008006" key="4">
    <source>
        <dbReference type="Google" id="ProtNLM"/>
    </source>
</evidence>
<feature type="transmembrane region" description="Helical" evidence="1">
    <location>
        <begin position="36"/>
        <end position="58"/>
    </location>
</feature>
<sequence length="69" mass="7884">MRILETEHPFFRPLWVRAAIVLVAFAWAAFEFSYGEVVWALVFGAIGSYCCWVLLISYRKPEGKDGQNG</sequence>
<feature type="transmembrane region" description="Helical" evidence="1">
    <location>
        <begin position="12"/>
        <end position="30"/>
    </location>
</feature>
<keyword evidence="1" id="KW-0472">Membrane</keyword>
<evidence type="ECO:0000313" key="2">
    <source>
        <dbReference type="EMBL" id="MFD2259791.1"/>
    </source>
</evidence>
<protein>
    <recommendedName>
        <fullName evidence="4">DUF3329 domain-containing protein</fullName>
    </recommendedName>
</protein>
<reference evidence="3" key="1">
    <citation type="journal article" date="2019" name="Int. J. Syst. Evol. Microbiol.">
        <title>The Global Catalogue of Microorganisms (GCM) 10K type strain sequencing project: providing services to taxonomists for standard genome sequencing and annotation.</title>
        <authorList>
            <consortium name="The Broad Institute Genomics Platform"/>
            <consortium name="The Broad Institute Genome Sequencing Center for Infectious Disease"/>
            <person name="Wu L."/>
            <person name="Ma J."/>
        </authorList>
    </citation>
    <scope>NUCLEOTIDE SEQUENCE [LARGE SCALE GENOMIC DNA]</scope>
    <source>
        <strain evidence="3">KCTC 23707</strain>
    </source>
</reference>
<keyword evidence="1" id="KW-0812">Transmembrane</keyword>
<evidence type="ECO:0000313" key="3">
    <source>
        <dbReference type="Proteomes" id="UP001597373"/>
    </source>
</evidence>
<evidence type="ECO:0000256" key="1">
    <source>
        <dbReference type="SAM" id="Phobius"/>
    </source>
</evidence>
<dbReference type="RefSeq" id="WP_345099669.1">
    <property type="nucleotide sequence ID" value="NZ_BAABGS010000068.1"/>
</dbReference>
<keyword evidence="3" id="KW-1185">Reference proteome</keyword>
<accession>A0ABW5DJQ6</accession>
<comment type="caution">
    <text evidence="2">The sequence shown here is derived from an EMBL/GenBank/DDBJ whole genome shotgun (WGS) entry which is preliminary data.</text>
</comment>
<gene>
    <name evidence="2" type="ORF">ACFSMZ_08435</name>
</gene>